<comment type="similarity">
    <text evidence="1">Belongs to the aspartate/glutamate racemases family.</text>
</comment>
<reference evidence="3 4" key="1">
    <citation type="submission" date="2013-08" db="EMBL/GenBank/DDBJ databases">
        <authorList>
            <person name="Weinstock G."/>
            <person name="Sodergren E."/>
            <person name="Wylie T."/>
            <person name="Fulton L."/>
            <person name="Fulton R."/>
            <person name="Fronick C."/>
            <person name="O'Laughlin M."/>
            <person name="Godfrey J."/>
            <person name="Miner T."/>
            <person name="Herter B."/>
            <person name="Appelbaum E."/>
            <person name="Cordes M."/>
            <person name="Lek S."/>
            <person name="Wollam A."/>
            <person name="Pepin K.H."/>
            <person name="Palsikar V.B."/>
            <person name="Mitreva M."/>
            <person name="Wilson R.K."/>
        </authorList>
    </citation>
    <scope>NUCLEOTIDE SEQUENCE [LARGE SCALE GENOMIC DNA]</scope>
    <source>
        <strain evidence="3 4">ATCC BAA-474</strain>
    </source>
</reference>
<dbReference type="SUPFAM" id="SSF53681">
    <property type="entry name" value="Aspartate/glutamate racemase"/>
    <property type="match status" value="2"/>
</dbReference>
<keyword evidence="2" id="KW-0413">Isomerase</keyword>
<dbReference type="PROSITE" id="PS00923">
    <property type="entry name" value="ASP_GLU_RACEMASE_1"/>
    <property type="match status" value="1"/>
</dbReference>
<protein>
    <recommendedName>
        <fullName evidence="5">Aspartate racemase</fullName>
    </recommendedName>
</protein>
<organism evidence="3 4">
    <name type="scientific">Cetobacterium somerae ATCC BAA-474</name>
    <dbReference type="NCBI Taxonomy" id="1319815"/>
    <lineage>
        <taxon>Bacteria</taxon>
        <taxon>Fusobacteriati</taxon>
        <taxon>Fusobacteriota</taxon>
        <taxon>Fusobacteriia</taxon>
        <taxon>Fusobacteriales</taxon>
        <taxon>Fusobacteriaceae</taxon>
        <taxon>Cetobacterium</taxon>
    </lineage>
</organism>
<comment type="caution">
    <text evidence="3">The sequence shown here is derived from an EMBL/GenBank/DDBJ whole genome shotgun (WGS) entry which is preliminary data.</text>
</comment>
<dbReference type="PANTHER" id="PTHR21198">
    <property type="entry name" value="GLUTAMATE RACEMASE"/>
    <property type="match status" value="1"/>
</dbReference>
<dbReference type="GO" id="GO:0047661">
    <property type="term" value="F:amino-acid racemase activity"/>
    <property type="evidence" value="ECO:0007669"/>
    <property type="project" value="InterPro"/>
</dbReference>
<dbReference type="Proteomes" id="UP000017081">
    <property type="component" value="Unassembled WGS sequence"/>
</dbReference>
<accession>U7VBP8</accession>
<dbReference type="RefSeq" id="WP_023051427.1">
    <property type="nucleotide sequence ID" value="NZ_CP173063.2"/>
</dbReference>
<proteinExistence type="inferred from homology"/>
<evidence type="ECO:0008006" key="5">
    <source>
        <dbReference type="Google" id="ProtNLM"/>
    </source>
</evidence>
<dbReference type="InterPro" id="IPR018187">
    <property type="entry name" value="Asp/Glu_racemase_AS_1"/>
</dbReference>
<dbReference type="InterPro" id="IPR001920">
    <property type="entry name" value="Asp/Glu_race"/>
</dbReference>
<dbReference type="PATRIC" id="fig|1319815.3.peg.1827"/>
<evidence type="ECO:0000256" key="1">
    <source>
        <dbReference type="ARBA" id="ARBA00007847"/>
    </source>
</evidence>
<dbReference type="Pfam" id="PF01177">
    <property type="entry name" value="Asp_Glu_race"/>
    <property type="match status" value="1"/>
</dbReference>
<sequence length="231" mass="25888">MKKIGIIGGMGPLATADLFTKIIKASDAKCDNEHIPIIIDNNTKIPDRTSAILGIGESPLEEIILSAKTLEKSGADFLIMPCNTAHYFYNDLTKAINIPVLNMIDETAKFILNKSPNIKRIALFSTIGTLKGNIYQNIFNKYNIEIIPPEEEDILELMHLIYNVIKNNQLNYNHIKIINIIEKFKEKNIDNIILGCTELPIAMNMFKIKGNFYDPTEILALSAIKKAKATP</sequence>
<dbReference type="Gene3D" id="3.40.50.1860">
    <property type="match status" value="2"/>
</dbReference>
<dbReference type="EMBL" id="AXZF01000075">
    <property type="protein sequence ID" value="ERT68183.1"/>
    <property type="molecule type" value="Genomic_DNA"/>
</dbReference>
<dbReference type="AlphaFoldDB" id="U7VBP8"/>
<dbReference type="eggNOG" id="COG1794">
    <property type="taxonomic scope" value="Bacteria"/>
</dbReference>
<name>U7VBP8_9FUSO</name>
<dbReference type="HOGENOM" id="CLU_055360_2_2_0"/>
<dbReference type="STRING" id="1319815.HMPREF0202_01893"/>
<evidence type="ECO:0000256" key="2">
    <source>
        <dbReference type="ARBA" id="ARBA00023235"/>
    </source>
</evidence>
<keyword evidence="4" id="KW-1185">Reference proteome</keyword>
<evidence type="ECO:0000313" key="3">
    <source>
        <dbReference type="EMBL" id="ERT68183.1"/>
    </source>
</evidence>
<dbReference type="InterPro" id="IPR015942">
    <property type="entry name" value="Asp/Glu/hydantoin_racemase"/>
</dbReference>
<dbReference type="InterPro" id="IPR004380">
    <property type="entry name" value="Asp_race"/>
</dbReference>
<dbReference type="PANTHER" id="PTHR21198:SF7">
    <property type="entry name" value="ASPARTATE-GLUTAMATE RACEMASE FAMILY"/>
    <property type="match status" value="1"/>
</dbReference>
<dbReference type="NCBIfam" id="TIGR00035">
    <property type="entry name" value="asp_race"/>
    <property type="match status" value="1"/>
</dbReference>
<gene>
    <name evidence="3" type="ORF">HMPREF0202_01893</name>
</gene>
<evidence type="ECO:0000313" key="4">
    <source>
        <dbReference type="Proteomes" id="UP000017081"/>
    </source>
</evidence>